<dbReference type="AlphaFoldDB" id="A0A084VNL1"/>
<feature type="region of interest" description="Disordered" evidence="1">
    <location>
        <begin position="79"/>
        <end position="159"/>
    </location>
</feature>
<evidence type="ECO:0000313" key="2">
    <source>
        <dbReference type="EMBL" id="KFB39555.1"/>
    </source>
</evidence>
<feature type="region of interest" description="Disordered" evidence="1">
    <location>
        <begin position="33"/>
        <end position="52"/>
    </location>
</feature>
<keyword evidence="4" id="KW-1185">Reference proteome</keyword>
<sequence length="333" mass="37189">MRNLQERRSMMLGVNEFELASTAQSILVNEVNSSPDKPLQNLPKTKQDVPSQITTEMKESEIAEEKSIPLPLVTQIENQCSPEPNTTLHKESPGTAMSQNDQHTGPITSQRQNALTKKAPKPSLSDSSFTGFDPKRQKSTSSSKTSLSSSGPSTSSLCHLTELSQPKPEVLQTTLKSLHYLNPSDAKVKHVSEHLKDLRNRPKLPSCRKPPAQCPFQRKRTTLAVAPAPKASANRTMYDRMASKFYEYLELRWETFDNFESAMPVQHVYYQAAYDALTRAFGKPYTKASLELYQLLAADLGREAEMFVVDKTPKTPHIDEHVENIAFSIPGGN</sequence>
<feature type="compositionally biased region" description="Polar residues" evidence="1">
    <location>
        <begin position="95"/>
        <end position="115"/>
    </location>
</feature>
<reference evidence="3" key="2">
    <citation type="submission" date="2020-05" db="UniProtKB">
        <authorList>
            <consortium name="EnsemblMetazoa"/>
        </authorList>
    </citation>
    <scope>IDENTIFICATION</scope>
</reference>
<reference evidence="2 4" key="1">
    <citation type="journal article" date="2014" name="BMC Genomics">
        <title>Genome sequence of Anopheles sinensis provides insight into genetics basis of mosquito competence for malaria parasites.</title>
        <authorList>
            <person name="Zhou D."/>
            <person name="Zhang D."/>
            <person name="Ding G."/>
            <person name="Shi L."/>
            <person name="Hou Q."/>
            <person name="Ye Y."/>
            <person name="Xu Y."/>
            <person name="Zhou H."/>
            <person name="Xiong C."/>
            <person name="Li S."/>
            <person name="Yu J."/>
            <person name="Hong S."/>
            <person name="Yu X."/>
            <person name="Zou P."/>
            <person name="Chen C."/>
            <person name="Chang X."/>
            <person name="Wang W."/>
            <person name="Lv Y."/>
            <person name="Sun Y."/>
            <person name="Ma L."/>
            <person name="Shen B."/>
            <person name="Zhu C."/>
        </authorList>
    </citation>
    <scope>NUCLEOTIDE SEQUENCE [LARGE SCALE GENOMIC DNA]</scope>
</reference>
<dbReference type="Proteomes" id="UP000030765">
    <property type="component" value="Unassembled WGS sequence"/>
</dbReference>
<dbReference type="EnsemblMetazoa" id="ASIC006900-RA">
    <property type="protein sequence ID" value="ASIC006900-PA"/>
    <property type="gene ID" value="ASIC006900"/>
</dbReference>
<protein>
    <submittedName>
        <fullName evidence="2 3">Uncharacterized protein</fullName>
    </submittedName>
</protein>
<dbReference type="EMBL" id="KE524984">
    <property type="protein sequence ID" value="KFB39555.1"/>
    <property type="molecule type" value="Genomic_DNA"/>
</dbReference>
<feature type="compositionally biased region" description="Low complexity" evidence="1">
    <location>
        <begin position="139"/>
        <end position="156"/>
    </location>
</feature>
<evidence type="ECO:0000313" key="4">
    <source>
        <dbReference type="Proteomes" id="UP000030765"/>
    </source>
</evidence>
<dbReference type="VEuPathDB" id="VectorBase:ASIC006900"/>
<dbReference type="VEuPathDB" id="VectorBase:ASIS005576"/>
<evidence type="ECO:0000256" key="1">
    <source>
        <dbReference type="SAM" id="MobiDB-lite"/>
    </source>
</evidence>
<organism evidence="2">
    <name type="scientific">Anopheles sinensis</name>
    <name type="common">Mosquito</name>
    <dbReference type="NCBI Taxonomy" id="74873"/>
    <lineage>
        <taxon>Eukaryota</taxon>
        <taxon>Metazoa</taxon>
        <taxon>Ecdysozoa</taxon>
        <taxon>Arthropoda</taxon>
        <taxon>Hexapoda</taxon>
        <taxon>Insecta</taxon>
        <taxon>Pterygota</taxon>
        <taxon>Neoptera</taxon>
        <taxon>Endopterygota</taxon>
        <taxon>Diptera</taxon>
        <taxon>Nematocera</taxon>
        <taxon>Culicoidea</taxon>
        <taxon>Culicidae</taxon>
        <taxon>Anophelinae</taxon>
        <taxon>Anopheles</taxon>
    </lineage>
</organism>
<proteinExistence type="predicted"/>
<accession>A0A084VNL1</accession>
<feature type="compositionally biased region" description="Polar residues" evidence="1">
    <location>
        <begin position="42"/>
        <end position="52"/>
    </location>
</feature>
<dbReference type="EMBL" id="ATLV01014760">
    <property type="status" value="NOT_ANNOTATED_CDS"/>
    <property type="molecule type" value="Genomic_DNA"/>
</dbReference>
<gene>
    <name evidence="2" type="ORF">ZHAS_00006900</name>
</gene>
<name>A0A084VNL1_ANOSI</name>
<dbReference type="OrthoDB" id="10556432at2759"/>
<evidence type="ECO:0000313" key="3">
    <source>
        <dbReference type="EnsemblMetazoa" id="ASIC006900-PA"/>
    </source>
</evidence>